<accession>A0ACB8U942</accession>
<gene>
    <name evidence="1" type="ORF">BDY19DRAFT_733986</name>
</gene>
<dbReference type="EMBL" id="MU274907">
    <property type="protein sequence ID" value="KAI0090756.1"/>
    <property type="molecule type" value="Genomic_DNA"/>
</dbReference>
<organism evidence="1 2">
    <name type="scientific">Irpex rosettiformis</name>
    <dbReference type="NCBI Taxonomy" id="378272"/>
    <lineage>
        <taxon>Eukaryota</taxon>
        <taxon>Fungi</taxon>
        <taxon>Dikarya</taxon>
        <taxon>Basidiomycota</taxon>
        <taxon>Agaricomycotina</taxon>
        <taxon>Agaricomycetes</taxon>
        <taxon>Polyporales</taxon>
        <taxon>Irpicaceae</taxon>
        <taxon>Irpex</taxon>
    </lineage>
</organism>
<comment type="caution">
    <text evidence="1">The sequence shown here is derived from an EMBL/GenBank/DDBJ whole genome shotgun (WGS) entry which is preliminary data.</text>
</comment>
<protein>
    <submittedName>
        <fullName evidence="1">Uncharacterized protein</fullName>
    </submittedName>
</protein>
<evidence type="ECO:0000313" key="2">
    <source>
        <dbReference type="Proteomes" id="UP001055072"/>
    </source>
</evidence>
<name>A0ACB8U942_9APHY</name>
<keyword evidence="2" id="KW-1185">Reference proteome</keyword>
<reference evidence="1" key="1">
    <citation type="journal article" date="2021" name="Environ. Microbiol.">
        <title>Gene family expansions and transcriptome signatures uncover fungal adaptations to wood decay.</title>
        <authorList>
            <person name="Hage H."/>
            <person name="Miyauchi S."/>
            <person name="Viragh M."/>
            <person name="Drula E."/>
            <person name="Min B."/>
            <person name="Chaduli D."/>
            <person name="Navarro D."/>
            <person name="Favel A."/>
            <person name="Norest M."/>
            <person name="Lesage-Meessen L."/>
            <person name="Balint B."/>
            <person name="Merenyi Z."/>
            <person name="de Eugenio L."/>
            <person name="Morin E."/>
            <person name="Martinez A.T."/>
            <person name="Baldrian P."/>
            <person name="Stursova M."/>
            <person name="Martinez M.J."/>
            <person name="Novotny C."/>
            <person name="Magnuson J.K."/>
            <person name="Spatafora J.W."/>
            <person name="Maurice S."/>
            <person name="Pangilinan J."/>
            <person name="Andreopoulos W."/>
            <person name="LaButti K."/>
            <person name="Hundley H."/>
            <person name="Na H."/>
            <person name="Kuo A."/>
            <person name="Barry K."/>
            <person name="Lipzen A."/>
            <person name="Henrissat B."/>
            <person name="Riley R."/>
            <person name="Ahrendt S."/>
            <person name="Nagy L.G."/>
            <person name="Grigoriev I.V."/>
            <person name="Martin F."/>
            <person name="Rosso M.N."/>
        </authorList>
    </citation>
    <scope>NUCLEOTIDE SEQUENCE</scope>
    <source>
        <strain evidence="1">CBS 384.51</strain>
    </source>
</reference>
<sequence length="132" mass="14332">MLDEAALKRSDIQKVARANQIKANLKTVVIIELLVERNTHEAINVPDGISLEDKVEVPSERTRSRHRETRARALTRSLSPRSNAGSEESIHGNARFSPVSSTDSDPSLEGIGVQGPPPVGMVHEGEQPQGAH</sequence>
<dbReference type="Proteomes" id="UP001055072">
    <property type="component" value="Unassembled WGS sequence"/>
</dbReference>
<proteinExistence type="predicted"/>
<evidence type="ECO:0000313" key="1">
    <source>
        <dbReference type="EMBL" id="KAI0090756.1"/>
    </source>
</evidence>